<organism evidence="2 3">
    <name type="scientific">Enterocloster lavalensis</name>
    <dbReference type="NCBI Taxonomy" id="460384"/>
    <lineage>
        <taxon>Bacteria</taxon>
        <taxon>Bacillati</taxon>
        <taxon>Bacillota</taxon>
        <taxon>Clostridia</taxon>
        <taxon>Lachnospirales</taxon>
        <taxon>Lachnospiraceae</taxon>
        <taxon>Enterocloster</taxon>
    </lineage>
</organism>
<reference evidence="3" key="1">
    <citation type="submission" date="2016-10" db="EMBL/GenBank/DDBJ databases">
        <authorList>
            <person name="Varghese N."/>
            <person name="Submissions S."/>
        </authorList>
    </citation>
    <scope>NUCLEOTIDE SEQUENCE [LARGE SCALE GENOMIC DNA]</scope>
    <source>
        <strain evidence="3">NLAE-zl-G277</strain>
    </source>
</reference>
<dbReference type="EMBL" id="FOIM01000037">
    <property type="protein sequence ID" value="SEU14807.1"/>
    <property type="molecule type" value="Genomic_DNA"/>
</dbReference>
<feature type="transmembrane region" description="Helical" evidence="1">
    <location>
        <begin position="296"/>
        <end position="313"/>
    </location>
</feature>
<dbReference type="STRING" id="460384.SAMN05216313_1373"/>
<feature type="transmembrane region" description="Helical" evidence="1">
    <location>
        <begin position="265"/>
        <end position="284"/>
    </location>
</feature>
<dbReference type="Proteomes" id="UP000198508">
    <property type="component" value="Unassembled WGS sequence"/>
</dbReference>
<evidence type="ECO:0000313" key="3">
    <source>
        <dbReference type="Proteomes" id="UP000198508"/>
    </source>
</evidence>
<protein>
    <recommendedName>
        <fullName evidence="4">ABC-2 family transporter protein</fullName>
    </recommendedName>
</protein>
<keyword evidence="1" id="KW-1133">Transmembrane helix</keyword>
<evidence type="ECO:0000256" key="1">
    <source>
        <dbReference type="SAM" id="Phobius"/>
    </source>
</evidence>
<dbReference type="RefSeq" id="WP_092370116.1">
    <property type="nucleotide sequence ID" value="NZ_CATZMQ010000006.1"/>
</dbReference>
<name>A0A1I0JVF1_9FIRM</name>
<proteinExistence type="predicted"/>
<gene>
    <name evidence="2" type="ORF">SAMN05216313_1373</name>
</gene>
<dbReference type="GeneID" id="93278198"/>
<keyword evidence="1" id="KW-0472">Membrane</keyword>
<dbReference type="AlphaFoldDB" id="A0A1I0JVF1"/>
<feature type="transmembrane region" description="Helical" evidence="1">
    <location>
        <begin position="320"/>
        <end position="342"/>
    </location>
</feature>
<evidence type="ECO:0000313" key="2">
    <source>
        <dbReference type="EMBL" id="SEU14807.1"/>
    </source>
</evidence>
<evidence type="ECO:0008006" key="4">
    <source>
        <dbReference type="Google" id="ProtNLM"/>
    </source>
</evidence>
<accession>A0A1I0JVF1</accession>
<keyword evidence="3" id="KW-1185">Reference proteome</keyword>
<feature type="transmembrane region" description="Helical" evidence="1">
    <location>
        <begin position="226"/>
        <end position="244"/>
    </location>
</feature>
<keyword evidence="1" id="KW-0812">Transmembrane</keyword>
<sequence length="367" mass="40629">MINILTWFFLSCKRYLRRLAFLLILFLFPVGAMAFQRVEAREQNQVRIAVCSEDREEGSLGQVLAQKLLEYSETSGRDGMFEFYLCDTAQAVEEEVTTRRAECGYVIYEGLRERLDDRDIKRCIGVYSAPSTVVDRMSTETVFSLLIEMYDQILLERYVAGGAAFDGLDGQEGARERAAVEAGELYQMFLDNQSTFRFEYETAAVSAQGAGEARESAYESVFPARGLAAVYVFTTGLYGAVTLCQDEKRGLFLPLPGRLRGACRFASLAAPVALSALSGLAALWLSGGMGAPGRELALLGLYVLAVAAFSCALKGLFRSGPVICCLIPFFIIGSLIFCPVFLDTGRLVPEVEKAGRLFLPYYYLRMF</sequence>